<proteinExistence type="predicted"/>
<dbReference type="EMBL" id="JAIWYP010000009">
    <property type="protein sequence ID" value="KAH3774306.1"/>
    <property type="molecule type" value="Genomic_DNA"/>
</dbReference>
<dbReference type="AlphaFoldDB" id="A0A9D4IG97"/>
<organism evidence="2 3">
    <name type="scientific">Dreissena polymorpha</name>
    <name type="common">Zebra mussel</name>
    <name type="synonym">Mytilus polymorpha</name>
    <dbReference type="NCBI Taxonomy" id="45954"/>
    <lineage>
        <taxon>Eukaryota</taxon>
        <taxon>Metazoa</taxon>
        <taxon>Spiralia</taxon>
        <taxon>Lophotrochozoa</taxon>
        <taxon>Mollusca</taxon>
        <taxon>Bivalvia</taxon>
        <taxon>Autobranchia</taxon>
        <taxon>Heteroconchia</taxon>
        <taxon>Euheterodonta</taxon>
        <taxon>Imparidentia</taxon>
        <taxon>Neoheterodontei</taxon>
        <taxon>Myida</taxon>
        <taxon>Dreissenoidea</taxon>
        <taxon>Dreissenidae</taxon>
        <taxon>Dreissena</taxon>
    </lineage>
</organism>
<feature type="region of interest" description="Disordered" evidence="1">
    <location>
        <begin position="19"/>
        <end position="55"/>
    </location>
</feature>
<sequence>MEEVQAEVRRKELGKELFPLIASSKSHPSRRRSLPARPAARNPSFQALDAEMKTL</sequence>
<evidence type="ECO:0000313" key="3">
    <source>
        <dbReference type="Proteomes" id="UP000828390"/>
    </source>
</evidence>
<name>A0A9D4IG97_DREPO</name>
<evidence type="ECO:0000256" key="1">
    <source>
        <dbReference type="SAM" id="MobiDB-lite"/>
    </source>
</evidence>
<comment type="caution">
    <text evidence="2">The sequence shown here is derived from an EMBL/GenBank/DDBJ whole genome shotgun (WGS) entry which is preliminary data.</text>
</comment>
<keyword evidence="3" id="KW-1185">Reference proteome</keyword>
<gene>
    <name evidence="2" type="ORF">DPMN_175685</name>
</gene>
<reference evidence="2" key="2">
    <citation type="submission" date="2020-11" db="EMBL/GenBank/DDBJ databases">
        <authorList>
            <person name="McCartney M.A."/>
            <person name="Auch B."/>
            <person name="Kono T."/>
            <person name="Mallez S."/>
            <person name="Becker A."/>
            <person name="Gohl D.M."/>
            <person name="Silverstein K.A.T."/>
            <person name="Koren S."/>
            <person name="Bechman K.B."/>
            <person name="Herman A."/>
            <person name="Abrahante J.E."/>
            <person name="Garbe J."/>
        </authorList>
    </citation>
    <scope>NUCLEOTIDE SEQUENCE</scope>
    <source>
        <strain evidence="2">Duluth1</strain>
        <tissue evidence="2">Whole animal</tissue>
    </source>
</reference>
<protein>
    <submittedName>
        <fullName evidence="2">Uncharacterized protein</fullName>
    </submittedName>
</protein>
<evidence type="ECO:0000313" key="2">
    <source>
        <dbReference type="EMBL" id="KAH3774306.1"/>
    </source>
</evidence>
<feature type="compositionally biased region" description="Low complexity" evidence="1">
    <location>
        <begin position="35"/>
        <end position="44"/>
    </location>
</feature>
<reference evidence="2" key="1">
    <citation type="journal article" date="2019" name="bioRxiv">
        <title>The Genome of the Zebra Mussel, Dreissena polymorpha: A Resource for Invasive Species Research.</title>
        <authorList>
            <person name="McCartney M.A."/>
            <person name="Auch B."/>
            <person name="Kono T."/>
            <person name="Mallez S."/>
            <person name="Zhang Y."/>
            <person name="Obille A."/>
            <person name="Becker A."/>
            <person name="Abrahante J.E."/>
            <person name="Garbe J."/>
            <person name="Badalamenti J.P."/>
            <person name="Herman A."/>
            <person name="Mangelson H."/>
            <person name="Liachko I."/>
            <person name="Sullivan S."/>
            <person name="Sone E.D."/>
            <person name="Koren S."/>
            <person name="Silverstein K.A.T."/>
            <person name="Beckman K.B."/>
            <person name="Gohl D.M."/>
        </authorList>
    </citation>
    <scope>NUCLEOTIDE SEQUENCE</scope>
    <source>
        <strain evidence="2">Duluth1</strain>
        <tissue evidence="2">Whole animal</tissue>
    </source>
</reference>
<accession>A0A9D4IG97</accession>
<dbReference type="Proteomes" id="UP000828390">
    <property type="component" value="Unassembled WGS sequence"/>
</dbReference>